<protein>
    <recommendedName>
        <fullName evidence="4">Transmembrane protein</fullName>
    </recommendedName>
</protein>
<dbReference type="eggNOG" id="COG5473">
    <property type="taxonomic scope" value="Bacteria"/>
</dbReference>
<reference evidence="2 3" key="1">
    <citation type="journal article" date="2012" name="J. Bacteriol.">
        <title>Genome Sequence of Extracellular-Protease-Producing Alishewanella jeotgali Isolated from Traditional Korean Fermented Seafood.</title>
        <authorList>
            <person name="Jung J."/>
            <person name="Chun J."/>
            <person name="Park W."/>
        </authorList>
    </citation>
    <scope>NUCLEOTIDE SEQUENCE [LARGE SCALE GENOMIC DNA]</scope>
    <source>
        <strain evidence="2 3">KCTC 22429</strain>
    </source>
</reference>
<keyword evidence="1" id="KW-0472">Membrane</keyword>
<accession>H3ZH52</accession>
<evidence type="ECO:0000256" key="1">
    <source>
        <dbReference type="SAM" id="Phobius"/>
    </source>
</evidence>
<evidence type="ECO:0000313" key="3">
    <source>
        <dbReference type="Proteomes" id="UP000012046"/>
    </source>
</evidence>
<dbReference type="Proteomes" id="UP000012046">
    <property type="component" value="Unassembled WGS sequence"/>
</dbReference>
<dbReference type="RefSeq" id="WP_008951322.1">
    <property type="nucleotide sequence ID" value="NZ_AHTH01000045.1"/>
</dbReference>
<feature type="transmembrane region" description="Helical" evidence="1">
    <location>
        <begin position="58"/>
        <end position="76"/>
    </location>
</feature>
<feature type="transmembrane region" description="Helical" evidence="1">
    <location>
        <begin position="212"/>
        <end position="236"/>
    </location>
</feature>
<keyword evidence="1" id="KW-1133">Transmembrane helix</keyword>
<sequence>MEKPFQIKLIIRRVPVLSAINWLRQSWDIFKQYPLLFIQMLLLTYVVTYLATLTSLTLIIGVLASAFFTAGFYNAVAGVQQQQKIDLSWLFKPFKDASCRRSLILIAISEFLVTTVVVLLFQSQAAEAVIQFQESAIVAPSLVWQVVLLLTSVFIIKLWVCYAIAIAFFLKEQRLLLILGMAWLACWRNFGAMLVFMLLSLVLVLLSIPTMLFALVLVVPLLMISWFLSFNDIFALKLNPPREGMLEV</sequence>
<comment type="caution">
    <text evidence="2">The sequence shown here is derived from an EMBL/GenBank/DDBJ whole genome shotgun (WGS) entry which is preliminary data.</text>
</comment>
<keyword evidence="3" id="KW-1185">Reference proteome</keyword>
<dbReference type="EMBL" id="AHTH01000045">
    <property type="protein sequence ID" value="EHR40192.1"/>
    <property type="molecule type" value="Genomic_DNA"/>
</dbReference>
<organism evidence="2 3">
    <name type="scientific">Alishewanella jeotgali KCTC 22429</name>
    <dbReference type="NCBI Taxonomy" id="1129374"/>
    <lineage>
        <taxon>Bacteria</taxon>
        <taxon>Pseudomonadati</taxon>
        <taxon>Pseudomonadota</taxon>
        <taxon>Gammaproteobacteria</taxon>
        <taxon>Alteromonadales</taxon>
        <taxon>Alteromonadaceae</taxon>
        <taxon>Alishewanella</taxon>
    </lineage>
</organism>
<proteinExistence type="predicted"/>
<feature type="transmembrane region" description="Helical" evidence="1">
    <location>
        <begin position="102"/>
        <end position="122"/>
    </location>
</feature>
<feature type="transmembrane region" description="Helical" evidence="1">
    <location>
        <begin position="182"/>
        <end position="206"/>
    </location>
</feature>
<gene>
    <name evidence="2" type="ORF">AJE_13510</name>
</gene>
<feature type="transmembrane region" description="Helical" evidence="1">
    <location>
        <begin position="142"/>
        <end position="170"/>
    </location>
</feature>
<name>H3ZH52_9ALTE</name>
<evidence type="ECO:0000313" key="2">
    <source>
        <dbReference type="EMBL" id="EHR40192.1"/>
    </source>
</evidence>
<feature type="transmembrane region" description="Helical" evidence="1">
    <location>
        <begin position="33"/>
        <end position="52"/>
    </location>
</feature>
<dbReference type="STRING" id="1129374.AJE_13510"/>
<keyword evidence="1" id="KW-0812">Transmembrane</keyword>
<dbReference type="PATRIC" id="fig|1129374.4.peg.2682"/>
<evidence type="ECO:0008006" key="4">
    <source>
        <dbReference type="Google" id="ProtNLM"/>
    </source>
</evidence>
<dbReference type="AlphaFoldDB" id="H3ZH52"/>